<dbReference type="InterPro" id="IPR015800">
    <property type="entry name" value="Cu_amine_oxidase_N2"/>
</dbReference>
<dbReference type="InterPro" id="IPR016182">
    <property type="entry name" value="Cu_amine_oxidase_N-reg"/>
</dbReference>
<keyword evidence="5 8" id="KW-0186">Copper</keyword>
<dbReference type="InterPro" id="IPR049948">
    <property type="entry name" value="Cu_Am_ox_TPQ-bd"/>
</dbReference>
<reference evidence="13" key="2">
    <citation type="submission" date="2025-09" db="UniProtKB">
        <authorList>
            <consortium name="Ensembl"/>
        </authorList>
    </citation>
    <scope>IDENTIFICATION</scope>
</reference>
<evidence type="ECO:0000256" key="1">
    <source>
        <dbReference type="ARBA" id="ARBA00007983"/>
    </source>
</evidence>
<dbReference type="InterPro" id="IPR000269">
    <property type="entry name" value="Cu_amine_oxidase"/>
</dbReference>
<evidence type="ECO:0000256" key="2">
    <source>
        <dbReference type="ARBA" id="ARBA00022723"/>
    </source>
</evidence>
<comment type="similarity">
    <text evidence="1 8">Belongs to the copper/topaquinone oxidase family.</text>
</comment>
<dbReference type="InterPro" id="IPR015798">
    <property type="entry name" value="Cu_amine_oxidase_C"/>
</dbReference>
<dbReference type="KEGG" id="vko:123017374"/>
<dbReference type="GO" id="GO:0008131">
    <property type="term" value="F:primary methylamine oxidase activity"/>
    <property type="evidence" value="ECO:0007669"/>
    <property type="project" value="InterPro"/>
</dbReference>
<dbReference type="Gene3D" id="3.10.450.40">
    <property type="match status" value="2"/>
</dbReference>
<dbReference type="OrthoDB" id="5379943at2759"/>
<reference evidence="13" key="1">
    <citation type="submission" date="2025-08" db="UniProtKB">
        <authorList>
            <consortium name="Ensembl"/>
        </authorList>
    </citation>
    <scope>IDENTIFICATION</scope>
</reference>
<dbReference type="Pfam" id="PF02728">
    <property type="entry name" value="Cu_amine_oxidN3"/>
    <property type="match status" value="1"/>
</dbReference>
<dbReference type="GO" id="GO:0048038">
    <property type="term" value="F:quinone binding"/>
    <property type="evidence" value="ECO:0007669"/>
    <property type="project" value="InterPro"/>
</dbReference>
<keyword evidence="14" id="KW-1185">Reference proteome</keyword>
<comment type="PTM">
    <text evidence="7 8">Topaquinone (TPQ) is generated by copper-dependent autoxidation of a specific tyrosyl residue.</text>
</comment>
<evidence type="ECO:0000256" key="4">
    <source>
        <dbReference type="ARBA" id="ARBA00023002"/>
    </source>
</evidence>
<organism evidence="13 14">
    <name type="scientific">Varanus komodoensis</name>
    <name type="common">Komodo dragon</name>
    <dbReference type="NCBI Taxonomy" id="61221"/>
    <lineage>
        <taxon>Eukaryota</taxon>
        <taxon>Metazoa</taxon>
        <taxon>Chordata</taxon>
        <taxon>Craniata</taxon>
        <taxon>Vertebrata</taxon>
        <taxon>Euteleostomi</taxon>
        <taxon>Lepidosauria</taxon>
        <taxon>Squamata</taxon>
        <taxon>Bifurcata</taxon>
        <taxon>Unidentata</taxon>
        <taxon>Episquamata</taxon>
        <taxon>Toxicofera</taxon>
        <taxon>Anguimorpha</taxon>
        <taxon>Paleoanguimorpha</taxon>
        <taxon>Varanoidea</taxon>
        <taxon>Varanidae</taxon>
        <taxon>Varanus</taxon>
    </lineage>
</organism>
<accession>A0A8D2KUN5</accession>
<protein>
    <recommendedName>
        <fullName evidence="8">Amine oxidase</fullName>
        <ecNumber evidence="8">1.4.3.-</ecNumber>
    </recommendedName>
</protein>
<dbReference type="GeneID" id="123017374"/>
<dbReference type="Pfam" id="PF01179">
    <property type="entry name" value="Cu_amine_oxid"/>
    <property type="match status" value="1"/>
</dbReference>
<feature type="chain" id="PRO_5034833541" description="Amine oxidase" evidence="9">
    <location>
        <begin position="18"/>
        <end position="755"/>
    </location>
</feature>
<dbReference type="EC" id="1.4.3.-" evidence="8"/>
<keyword evidence="2 8" id="KW-0479">Metal-binding</keyword>
<evidence type="ECO:0000259" key="11">
    <source>
        <dbReference type="Pfam" id="PF02727"/>
    </source>
</evidence>
<evidence type="ECO:0000259" key="10">
    <source>
        <dbReference type="Pfam" id="PF01179"/>
    </source>
</evidence>
<feature type="signal peptide" evidence="9">
    <location>
        <begin position="1"/>
        <end position="17"/>
    </location>
</feature>
<dbReference type="PANTHER" id="PTHR10638:SF4">
    <property type="entry name" value="RETINA-SPECIFIC COPPER AMINE OXIDASE"/>
    <property type="match status" value="1"/>
</dbReference>
<evidence type="ECO:0000256" key="7">
    <source>
        <dbReference type="PIRSR" id="PIRSR600269-51"/>
    </source>
</evidence>
<dbReference type="SUPFAM" id="SSF49998">
    <property type="entry name" value="Amine oxidase catalytic domain"/>
    <property type="match status" value="1"/>
</dbReference>
<dbReference type="PANTHER" id="PTHR10638">
    <property type="entry name" value="COPPER AMINE OXIDASE"/>
    <property type="match status" value="1"/>
</dbReference>
<evidence type="ECO:0000313" key="14">
    <source>
        <dbReference type="Proteomes" id="UP000694545"/>
    </source>
</evidence>
<sequence>MKTVVILLVLALATIFALVCVLLTKREKSTRCVPSEPQNFTEGGISDQSKIFADLTADEMTQVVKFLKDNLGVPLKDAFHAKPSDNCIYSLDIHLPAKAEVLDFLDDGKKQPHRQALAVVYFGGQLDPNVTEFVVSPLPNPKYYEDITIKKFGRRVPYHSRPVTEREYRDIDEFVFRELVSASSLLKACCEYNGTNLASLTTAPRGFASGDRATWFVLFQNVVGSGYYLHPIGLEVLVDHSSLNLSEWKITKVFYNGHYFQELAQLEREFKDGRVKEERVKITQVHNFAPRKHSSPRPHPGPFQSEPHGVRYHVAGNHVAYQSWTFAFGMNVYTGPRLFNIKYGKERIIYELSLQEALATYGSNCPGGMVTRYMDGSFGIGRFSYELVRGIDCPYMATYVDQYSLIDSDTPKLNKNAFCIFEHDMGLPLRRHFSNLGSFYYEGLAKYALVLRAISTIINYDYVWDFVFYQNGAIEVKVHATGYISSSFFTGGGTAYGNRVGEHTLGTMHNHLINYKVDLDIGGTKNSLVAVDMAFESLQAPWSLEHQIQRPVLTSQVLDKEEKAAFPLENKMPRYLHFTSSRQNRWKHPRAYRIQIVSFAGDHLPQSSTMERSISWGRYKLAVTKRKEEELSSTCIYNQNDPWDPLVAFTDFIDNETISNEDLVAWISVGFLHVPHAEDIPTTVTIGNEVGFLLRPYNFFDYDPSISSLDSVYFTTDQDAAKCEINQAACLQETASCSPSLPPFTYSGFSNLTSP</sequence>
<dbReference type="RefSeq" id="XP_044274621.1">
    <property type="nucleotide sequence ID" value="XM_044418686.1"/>
</dbReference>
<gene>
    <name evidence="13" type="primary">AOC3</name>
</gene>
<evidence type="ECO:0000256" key="3">
    <source>
        <dbReference type="ARBA" id="ARBA00022772"/>
    </source>
</evidence>
<dbReference type="PROSITE" id="PS01164">
    <property type="entry name" value="COPPER_AMINE_OXID_1"/>
    <property type="match status" value="1"/>
</dbReference>
<evidence type="ECO:0000256" key="9">
    <source>
        <dbReference type="SAM" id="SignalP"/>
    </source>
</evidence>
<dbReference type="SUPFAM" id="SSF54416">
    <property type="entry name" value="Amine oxidase N-terminal region"/>
    <property type="match status" value="2"/>
</dbReference>
<evidence type="ECO:0000256" key="8">
    <source>
        <dbReference type="RuleBase" id="RU000672"/>
    </source>
</evidence>
<keyword evidence="4 8" id="KW-0560">Oxidoreductase</keyword>
<feature type="active site" description="Schiff-base intermediate with substrate; via topaquinone" evidence="6">
    <location>
        <position position="460"/>
    </location>
</feature>
<feature type="domain" description="Copper amine oxidase catalytic" evidence="10">
    <location>
        <begin position="305"/>
        <end position="706"/>
    </location>
</feature>
<evidence type="ECO:0000256" key="5">
    <source>
        <dbReference type="ARBA" id="ARBA00023008"/>
    </source>
</evidence>
<dbReference type="Proteomes" id="UP000694545">
    <property type="component" value="Unplaced"/>
</dbReference>
<dbReference type="Ensembl" id="ENSVKKT00000008701.1">
    <property type="protein sequence ID" value="ENSVKKP00000008484.1"/>
    <property type="gene ID" value="ENSVKKG00000006031.1"/>
</dbReference>
<dbReference type="FunFam" id="3.10.450.40:FF:000001">
    <property type="entry name" value="Amine oxidase"/>
    <property type="match status" value="1"/>
</dbReference>
<evidence type="ECO:0000313" key="13">
    <source>
        <dbReference type="Ensembl" id="ENSVKKP00000008484.1"/>
    </source>
</evidence>
<evidence type="ECO:0000259" key="12">
    <source>
        <dbReference type="Pfam" id="PF02728"/>
    </source>
</evidence>
<keyword evidence="3 6" id="KW-0801">TPQ</keyword>
<comment type="cofactor">
    <cofactor evidence="8">
        <name>Cu cation</name>
        <dbReference type="ChEBI" id="CHEBI:23378"/>
    </cofactor>
    <text evidence="8">Contains 1 topaquinone per subunit.</text>
</comment>
<dbReference type="PRINTS" id="PR00766">
    <property type="entry name" value="CUDAOXIDASE"/>
</dbReference>
<name>A0A8D2KUN5_VARKO</name>
<proteinExistence type="inferred from homology"/>
<dbReference type="FunFam" id="2.70.98.20:FF:000002">
    <property type="entry name" value="Amine oxidase"/>
    <property type="match status" value="1"/>
</dbReference>
<feature type="active site" description="Proton acceptor" evidence="6">
    <location>
        <position position="375"/>
    </location>
</feature>
<keyword evidence="9" id="KW-0732">Signal</keyword>
<dbReference type="Pfam" id="PF02727">
    <property type="entry name" value="Cu_amine_oxidN2"/>
    <property type="match status" value="1"/>
</dbReference>
<evidence type="ECO:0000256" key="6">
    <source>
        <dbReference type="PIRSR" id="PIRSR600269-50"/>
    </source>
</evidence>
<dbReference type="InterPro" id="IPR015802">
    <property type="entry name" value="Cu_amine_oxidase_N3"/>
</dbReference>
<dbReference type="FunFam" id="3.10.450.40:FF:000007">
    <property type="entry name" value="Amine oxidase"/>
    <property type="match status" value="1"/>
</dbReference>
<dbReference type="Gene3D" id="2.70.98.20">
    <property type="entry name" value="Copper amine oxidase, catalytic domain"/>
    <property type="match status" value="1"/>
</dbReference>
<dbReference type="OMA" id="SSMWNMN"/>
<feature type="modified residue" description="2',4',5'-topaquinone" evidence="7">
    <location>
        <position position="460"/>
    </location>
</feature>
<dbReference type="GO" id="GO:0005886">
    <property type="term" value="C:plasma membrane"/>
    <property type="evidence" value="ECO:0007669"/>
    <property type="project" value="TreeGrafter"/>
</dbReference>
<dbReference type="CTD" id="8639"/>
<dbReference type="AlphaFoldDB" id="A0A8D2KUN5"/>
<dbReference type="GO" id="GO:0009308">
    <property type="term" value="P:amine metabolic process"/>
    <property type="evidence" value="ECO:0007669"/>
    <property type="project" value="UniProtKB-UniRule"/>
</dbReference>
<dbReference type="InterPro" id="IPR036460">
    <property type="entry name" value="Cu_amine_oxidase_C_sf"/>
</dbReference>
<feature type="domain" description="Copper amine oxidase N3-terminal" evidence="12">
    <location>
        <begin position="161"/>
        <end position="258"/>
    </location>
</feature>
<feature type="domain" description="Copper amine oxidase N2-terminal" evidence="11">
    <location>
        <begin position="59"/>
        <end position="143"/>
    </location>
</feature>
<dbReference type="GO" id="GO:0005507">
    <property type="term" value="F:copper ion binding"/>
    <property type="evidence" value="ECO:0007669"/>
    <property type="project" value="InterPro"/>
</dbReference>